<sequence length="66" mass="6916">MPGFSVPTDSATAPGWPAEVTRCAGGAWFGTRQRLAAERQGPLNVFPQADFAREVGGVDVLGVGRE</sequence>
<proteinExistence type="predicted"/>
<reference evidence="1 2" key="1">
    <citation type="journal article" name="Sci. Rep.">
        <title>Genome-scale phylogenetic analyses confirm Olpidium as the closest living zoosporic fungus to the non-flagellated, terrestrial fungi.</title>
        <authorList>
            <person name="Chang Y."/>
            <person name="Rochon D."/>
            <person name="Sekimoto S."/>
            <person name="Wang Y."/>
            <person name="Chovatia M."/>
            <person name="Sandor L."/>
            <person name="Salamov A."/>
            <person name="Grigoriev I.V."/>
            <person name="Stajich J.E."/>
            <person name="Spatafora J.W."/>
        </authorList>
    </citation>
    <scope>NUCLEOTIDE SEQUENCE [LARGE SCALE GENOMIC DNA]</scope>
    <source>
        <strain evidence="1">S191</strain>
    </source>
</reference>
<name>A0A8H8DH70_9FUNG</name>
<accession>A0A8H8DH70</accession>
<organism evidence="1 2">
    <name type="scientific">Olpidium bornovanus</name>
    <dbReference type="NCBI Taxonomy" id="278681"/>
    <lineage>
        <taxon>Eukaryota</taxon>
        <taxon>Fungi</taxon>
        <taxon>Fungi incertae sedis</taxon>
        <taxon>Olpidiomycota</taxon>
        <taxon>Olpidiomycotina</taxon>
        <taxon>Olpidiomycetes</taxon>
        <taxon>Olpidiales</taxon>
        <taxon>Olpidiaceae</taxon>
        <taxon>Olpidium</taxon>
    </lineage>
</organism>
<protein>
    <submittedName>
        <fullName evidence="1">Uncharacterized protein</fullName>
    </submittedName>
</protein>
<evidence type="ECO:0000313" key="1">
    <source>
        <dbReference type="EMBL" id="KAG5458061.1"/>
    </source>
</evidence>
<dbReference type="AlphaFoldDB" id="A0A8H8DH70"/>
<comment type="caution">
    <text evidence="1">The sequence shown here is derived from an EMBL/GenBank/DDBJ whole genome shotgun (WGS) entry which is preliminary data.</text>
</comment>
<evidence type="ECO:0000313" key="2">
    <source>
        <dbReference type="Proteomes" id="UP000673691"/>
    </source>
</evidence>
<dbReference type="Proteomes" id="UP000673691">
    <property type="component" value="Unassembled WGS sequence"/>
</dbReference>
<dbReference type="EMBL" id="JAEFCI010009035">
    <property type="protein sequence ID" value="KAG5458061.1"/>
    <property type="molecule type" value="Genomic_DNA"/>
</dbReference>
<keyword evidence="2" id="KW-1185">Reference proteome</keyword>
<gene>
    <name evidence="1" type="ORF">BJ554DRAFT_1795</name>
</gene>